<protein>
    <recommendedName>
        <fullName evidence="11">Rho guanine nucleotide exchange factor 12</fullName>
    </recommendedName>
    <alternativeName>
        <fullName evidence="12">Leukemia-associated RhoGEF</fullName>
    </alternativeName>
</protein>
<dbReference type="Gene3D" id="2.30.42.10">
    <property type="match status" value="1"/>
</dbReference>
<dbReference type="InterPro" id="IPR041020">
    <property type="entry name" value="PH_16"/>
</dbReference>
<keyword evidence="7" id="KW-0007">Acetylation</keyword>
<evidence type="ECO:0000256" key="8">
    <source>
        <dbReference type="ARBA" id="ARBA00023054"/>
    </source>
</evidence>
<dbReference type="PANTHER" id="PTHR45872">
    <property type="entry name" value="RHO GUANINE NUCLEOTIDE EXCHANGE FACTOR 2, ISOFORM D"/>
    <property type="match status" value="1"/>
</dbReference>
<dbReference type="GO" id="GO:0007266">
    <property type="term" value="P:Rho protein signal transduction"/>
    <property type="evidence" value="ECO:0007669"/>
    <property type="project" value="InterPro"/>
</dbReference>
<evidence type="ECO:0000256" key="11">
    <source>
        <dbReference type="ARBA" id="ARBA00074302"/>
    </source>
</evidence>
<dbReference type="InterPro" id="IPR001849">
    <property type="entry name" value="PH_domain"/>
</dbReference>
<dbReference type="FunFam" id="1.10.167.10:FF:000008">
    <property type="entry name" value="rho guanine nucleotide exchange factor 12"/>
    <property type="match status" value="1"/>
</dbReference>
<dbReference type="InterPro" id="IPR036034">
    <property type="entry name" value="PDZ_sf"/>
</dbReference>
<feature type="compositionally biased region" description="Polar residues" evidence="14">
    <location>
        <begin position="244"/>
        <end position="267"/>
    </location>
</feature>
<evidence type="ECO:0000256" key="12">
    <source>
        <dbReference type="ARBA" id="ARBA00075151"/>
    </source>
</evidence>
<dbReference type="PROSITE" id="PS50106">
    <property type="entry name" value="PDZ"/>
    <property type="match status" value="1"/>
</dbReference>
<organism evidence="18 19">
    <name type="scientific">Probosciger aterrimus</name>
    <name type="common">Palm cockatoo</name>
    <dbReference type="NCBI Taxonomy" id="141839"/>
    <lineage>
        <taxon>Eukaryota</taxon>
        <taxon>Metazoa</taxon>
        <taxon>Chordata</taxon>
        <taxon>Craniata</taxon>
        <taxon>Vertebrata</taxon>
        <taxon>Euteleostomi</taxon>
        <taxon>Archelosauria</taxon>
        <taxon>Archosauria</taxon>
        <taxon>Dinosauria</taxon>
        <taxon>Saurischia</taxon>
        <taxon>Theropoda</taxon>
        <taxon>Coelurosauria</taxon>
        <taxon>Aves</taxon>
        <taxon>Neognathae</taxon>
        <taxon>Neoaves</taxon>
        <taxon>Telluraves</taxon>
        <taxon>Australaves</taxon>
        <taxon>Psittaciformes</taxon>
        <taxon>Cacatuidae</taxon>
        <taxon>Probosciger</taxon>
    </lineage>
</organism>
<dbReference type="FunFam" id="2.30.29.30:FF:000072">
    <property type="entry name" value="Rho guanine nucleotide exchange factor 1"/>
    <property type="match status" value="1"/>
</dbReference>
<dbReference type="SUPFAM" id="SSF48065">
    <property type="entry name" value="DBL homology domain (DH-domain)"/>
    <property type="match status" value="1"/>
</dbReference>
<dbReference type="Pfam" id="PF00595">
    <property type="entry name" value="PDZ"/>
    <property type="match status" value="1"/>
</dbReference>
<dbReference type="SUPFAM" id="SSF50156">
    <property type="entry name" value="PDZ domain-like"/>
    <property type="match status" value="1"/>
</dbReference>
<feature type="compositionally biased region" description="Basic and acidic residues" evidence="14">
    <location>
        <begin position="302"/>
        <end position="318"/>
    </location>
</feature>
<dbReference type="InterPro" id="IPR011993">
    <property type="entry name" value="PH-like_dom_sf"/>
</dbReference>
<evidence type="ECO:0000256" key="1">
    <source>
        <dbReference type="ARBA" id="ARBA00004370"/>
    </source>
</evidence>
<feature type="region of interest" description="Disordered" evidence="14">
    <location>
        <begin position="556"/>
        <end position="716"/>
    </location>
</feature>
<evidence type="ECO:0000256" key="9">
    <source>
        <dbReference type="ARBA" id="ARBA00023136"/>
    </source>
</evidence>
<feature type="compositionally biased region" description="Polar residues" evidence="14">
    <location>
        <begin position="1273"/>
        <end position="1282"/>
    </location>
</feature>
<dbReference type="InterPro" id="IPR037801">
    <property type="entry name" value="ARHGEF12_PH"/>
</dbReference>
<keyword evidence="19" id="KW-1185">Reference proteome</keyword>
<evidence type="ECO:0000256" key="4">
    <source>
        <dbReference type="ARBA" id="ARBA00022490"/>
    </source>
</evidence>
<keyword evidence="6" id="KW-0344">Guanine-nucleotide releasing factor</keyword>
<evidence type="ECO:0000313" key="19">
    <source>
        <dbReference type="Proteomes" id="UP000562415"/>
    </source>
</evidence>
<comment type="caution">
    <text evidence="18">The sequence shown here is derived from an EMBL/GenBank/DDBJ whole genome shotgun (WGS) entry which is preliminary data.</text>
</comment>
<dbReference type="Gene3D" id="2.30.29.30">
    <property type="entry name" value="Pleckstrin-homology domain (PH domain)/Phosphotyrosine-binding domain (PTB)"/>
    <property type="match status" value="1"/>
</dbReference>
<dbReference type="GO" id="GO:0005737">
    <property type="term" value="C:cytoplasm"/>
    <property type="evidence" value="ECO:0007669"/>
    <property type="project" value="UniProtKB-SubCell"/>
</dbReference>
<feature type="region of interest" description="Disordered" evidence="14">
    <location>
        <begin position="1438"/>
        <end position="1461"/>
    </location>
</feature>
<feature type="coiled-coil region" evidence="13">
    <location>
        <begin position="1490"/>
        <end position="1520"/>
    </location>
</feature>
<dbReference type="SMART" id="SM00233">
    <property type="entry name" value="PH"/>
    <property type="match status" value="1"/>
</dbReference>
<feature type="non-terminal residue" evidence="18">
    <location>
        <position position="1532"/>
    </location>
</feature>
<feature type="compositionally biased region" description="Polar residues" evidence="14">
    <location>
        <begin position="1440"/>
        <end position="1457"/>
    </location>
</feature>
<dbReference type="InterPro" id="IPR015212">
    <property type="entry name" value="RGS-like_dom"/>
</dbReference>
<dbReference type="Pfam" id="PF09128">
    <property type="entry name" value="RGS-like"/>
    <property type="match status" value="1"/>
</dbReference>
<evidence type="ECO:0000256" key="2">
    <source>
        <dbReference type="ARBA" id="ARBA00004496"/>
    </source>
</evidence>
<dbReference type="OrthoDB" id="2272012at2759"/>
<dbReference type="GO" id="GO:0005085">
    <property type="term" value="F:guanyl-nucleotide exchange factor activity"/>
    <property type="evidence" value="ECO:0007669"/>
    <property type="project" value="UniProtKB-KW"/>
</dbReference>
<dbReference type="GO" id="GO:0007186">
    <property type="term" value="P:G protein-coupled receptor signaling pathway"/>
    <property type="evidence" value="ECO:0007669"/>
    <property type="project" value="InterPro"/>
</dbReference>
<keyword evidence="5" id="KW-0597">Phosphoprotein</keyword>
<dbReference type="EMBL" id="VYZH01000220">
    <property type="protein sequence ID" value="NWS38662.1"/>
    <property type="molecule type" value="Genomic_DNA"/>
</dbReference>
<keyword evidence="3" id="KW-0343">GTPase activation</keyword>
<dbReference type="GO" id="GO:0016020">
    <property type="term" value="C:membrane"/>
    <property type="evidence" value="ECO:0007669"/>
    <property type="project" value="UniProtKB-SubCell"/>
</dbReference>
<proteinExistence type="predicted"/>
<evidence type="ECO:0000256" key="7">
    <source>
        <dbReference type="ARBA" id="ARBA00022990"/>
    </source>
</evidence>
<dbReference type="CDD" id="cd00160">
    <property type="entry name" value="RhoGEF"/>
    <property type="match status" value="1"/>
</dbReference>
<dbReference type="PROSITE" id="PS50003">
    <property type="entry name" value="PH_DOMAIN"/>
    <property type="match status" value="1"/>
</dbReference>
<evidence type="ECO:0000256" key="5">
    <source>
        <dbReference type="ARBA" id="ARBA00022553"/>
    </source>
</evidence>
<evidence type="ECO:0000313" key="18">
    <source>
        <dbReference type="EMBL" id="NWS38662.1"/>
    </source>
</evidence>
<dbReference type="SUPFAM" id="SSF48097">
    <property type="entry name" value="Regulator of G-protein signaling, RGS"/>
    <property type="match status" value="1"/>
</dbReference>
<dbReference type="Gene3D" id="1.10.167.10">
    <property type="entry name" value="Regulator of G-protein Signalling 4, domain 2"/>
    <property type="match status" value="1"/>
</dbReference>
<dbReference type="Pfam" id="PF00621">
    <property type="entry name" value="RhoGEF"/>
    <property type="match status" value="1"/>
</dbReference>
<dbReference type="PROSITE" id="PS50010">
    <property type="entry name" value="DH_2"/>
    <property type="match status" value="1"/>
</dbReference>
<gene>
    <name evidence="18" type="primary">Arhgef12</name>
    <name evidence="18" type="ORF">PROATE_R06148</name>
</gene>
<evidence type="ECO:0000259" key="16">
    <source>
        <dbReference type="PROSITE" id="PS50010"/>
    </source>
</evidence>
<comment type="subcellular location">
    <subcellularLocation>
        <location evidence="2">Cytoplasm</location>
    </subcellularLocation>
    <subcellularLocation>
        <location evidence="1">Membrane</location>
    </subcellularLocation>
</comment>
<dbReference type="CDD" id="cd23069">
    <property type="entry name" value="PDZ_ARHGEF11-12-like"/>
    <property type="match status" value="1"/>
</dbReference>
<reference evidence="18 19" key="1">
    <citation type="submission" date="2019-09" db="EMBL/GenBank/DDBJ databases">
        <title>Bird 10,000 Genomes (B10K) Project - Family phase.</title>
        <authorList>
            <person name="Zhang G."/>
        </authorList>
    </citation>
    <scope>NUCLEOTIDE SEQUENCE [LARGE SCALE GENOMIC DNA]</scope>
    <source>
        <strain evidence="18">B10K-DU-017-47</strain>
    </source>
</reference>
<name>A0A7K5F157_PROAR</name>
<dbReference type="PANTHER" id="PTHR45872:SF3">
    <property type="entry name" value="RHO GUANINE NUCLEOTIDE EXCHANGE FACTOR 12"/>
    <property type="match status" value="1"/>
</dbReference>
<feature type="domain" description="PH" evidence="15">
    <location>
        <begin position="1007"/>
        <end position="1120"/>
    </location>
</feature>
<comment type="function">
    <text evidence="10">May play a role in the regulation of RhoA GTPase by guanine nucleotide-binding alpha-12 (GNA12) and alpha-13 (GNA13). Acts as guanine nucleotide exchange factor (GEF) for RhoA GTPase and may act as GTPase-activating protein (GAP) for GNA12 and GNA13.</text>
</comment>
<feature type="compositionally biased region" description="Basic and acidic residues" evidence="14">
    <location>
        <begin position="18"/>
        <end position="36"/>
    </location>
</feature>
<feature type="non-terminal residue" evidence="18">
    <location>
        <position position="1"/>
    </location>
</feature>
<dbReference type="InterPro" id="IPR000219">
    <property type="entry name" value="DH_dom"/>
</dbReference>
<dbReference type="Proteomes" id="UP000562415">
    <property type="component" value="Unassembled WGS sequence"/>
</dbReference>
<dbReference type="GO" id="GO:0001664">
    <property type="term" value="F:G protein-coupled receptor binding"/>
    <property type="evidence" value="ECO:0007669"/>
    <property type="project" value="InterPro"/>
</dbReference>
<feature type="compositionally biased region" description="Basic and acidic residues" evidence="14">
    <location>
        <begin position="570"/>
        <end position="580"/>
    </location>
</feature>
<dbReference type="CDD" id="cd13390">
    <property type="entry name" value="PH_LARG"/>
    <property type="match status" value="1"/>
</dbReference>
<dbReference type="InterPro" id="IPR001331">
    <property type="entry name" value="GDS_CDC24_CS"/>
</dbReference>
<dbReference type="SUPFAM" id="SSF50729">
    <property type="entry name" value="PH domain-like"/>
    <property type="match status" value="1"/>
</dbReference>
<dbReference type="PROSITE" id="PS00741">
    <property type="entry name" value="DH_1"/>
    <property type="match status" value="1"/>
</dbReference>
<dbReference type="InterPro" id="IPR035899">
    <property type="entry name" value="DBL_dom_sf"/>
</dbReference>
<keyword evidence="8 13" id="KW-0175">Coiled coil</keyword>
<dbReference type="CDD" id="cd08754">
    <property type="entry name" value="RGS_LARG"/>
    <property type="match status" value="1"/>
</dbReference>
<feature type="domain" description="PDZ" evidence="17">
    <location>
        <begin position="63"/>
        <end position="127"/>
    </location>
</feature>
<feature type="compositionally biased region" description="Polar residues" evidence="14">
    <location>
        <begin position="634"/>
        <end position="643"/>
    </location>
</feature>
<dbReference type="Gene3D" id="1.20.900.10">
    <property type="entry name" value="Dbl homology (DH) domain"/>
    <property type="match status" value="1"/>
</dbReference>
<dbReference type="GO" id="GO:0005096">
    <property type="term" value="F:GTPase activator activity"/>
    <property type="evidence" value="ECO:0007669"/>
    <property type="project" value="UniProtKB-KW"/>
</dbReference>
<dbReference type="Pfam" id="PF17838">
    <property type="entry name" value="PH_16"/>
    <property type="match status" value="1"/>
</dbReference>
<accession>A0A7K5F157</accession>
<feature type="coiled-coil region" evidence="13">
    <location>
        <begin position="194"/>
        <end position="221"/>
    </location>
</feature>
<keyword evidence="9" id="KW-0472">Membrane</keyword>
<evidence type="ECO:0000259" key="15">
    <source>
        <dbReference type="PROSITE" id="PS50003"/>
    </source>
</evidence>
<feature type="region of interest" description="Disordered" evidence="14">
    <location>
        <begin position="1127"/>
        <end position="1167"/>
    </location>
</feature>
<feature type="region of interest" description="Disordered" evidence="14">
    <location>
        <begin position="244"/>
        <end position="330"/>
    </location>
</feature>
<evidence type="ECO:0000259" key="17">
    <source>
        <dbReference type="PROSITE" id="PS50106"/>
    </source>
</evidence>
<dbReference type="InterPro" id="IPR037884">
    <property type="entry name" value="LARG_RGS"/>
</dbReference>
<dbReference type="SMART" id="SM00228">
    <property type="entry name" value="PDZ"/>
    <property type="match status" value="1"/>
</dbReference>
<evidence type="ECO:0000256" key="3">
    <source>
        <dbReference type="ARBA" id="ARBA00022468"/>
    </source>
</evidence>
<dbReference type="SMART" id="SM00325">
    <property type="entry name" value="RhoGEF"/>
    <property type="match status" value="1"/>
</dbReference>
<evidence type="ECO:0000256" key="6">
    <source>
        <dbReference type="ARBA" id="ARBA00022658"/>
    </source>
</evidence>
<dbReference type="FunFam" id="2.30.42.10:FF:000033">
    <property type="entry name" value="Rho guanine nucleotide exchange factor (GEF) 11"/>
    <property type="match status" value="1"/>
</dbReference>
<dbReference type="InterPro" id="IPR001478">
    <property type="entry name" value="PDZ"/>
</dbReference>
<evidence type="ECO:0000256" key="13">
    <source>
        <dbReference type="SAM" id="Coils"/>
    </source>
</evidence>
<dbReference type="FunFam" id="1.20.900.10:FF:000006">
    <property type="entry name" value="Rho guanine nucleotide exchange factor (GEF) 11"/>
    <property type="match status" value="1"/>
</dbReference>
<feature type="domain" description="DH" evidence="16">
    <location>
        <begin position="774"/>
        <end position="965"/>
    </location>
</feature>
<feature type="region of interest" description="Disordered" evidence="14">
    <location>
        <begin position="1273"/>
        <end position="1331"/>
    </location>
</feature>
<sequence>RFPLKKPTRHGSILSRESPADKKQKVERCSSTHDFDPTDSSSKKTKSSSEESRSETYGLVQRCVVIQRDENGFGLTVSGDNPVFVQSVKEDGAAMRAGVQTGDRIIKVNGTLVTHSNHLEVVKLIKSGSYVALTVQGRPPGSPQIPLADSEVDLAAFGHMSPIMTSPHSPVASGNAERITSPVLVGEENNVVHNQKVEILRKMLQKEQERLQSLQEEYNRSPTTRLFKEIQEAKKHIPQLQEQLSKATGCTQDGVLSSRSVTESLQISEVEAESGDCVSKLDYSGDSPSRPNSDITDSPRSGLKERVYPDESPEKTEVQDTDSQSSVGSPLSRVVPQIIGAEDDDFDTEQEQINGQCSCFQNIELLKSRPAHLAVLLHHVVSQFDPAALLCYLYTDLYKQTNSKETRRVFLEFYQFFLDRAANLKVPVPDEISLELDRRRPELLPEELHRQFIQTMQDKVCPEVQRNLEDFRQKRSMGLTLAEGELTKLDAERVRDRIAMEKERACAEQIIAKIEEVLMTSQPLEEDKSSTMQYVILTYMKHLGVKVKEPRNLEQKRGRIGFLPKIKQSIKKEKEGEEKGKRRGFPNILGPPRRPSRHDSSAIGRAMEMQKPRHLKHVPPASSVSPEPPDSSKMRQSGSSSEGTDGPYPPANPMSPLAMGPFSSPEGSKDSETGLKQTGEAPPAIECMDGTPRTPNNTFEFPSPLENLQEEEGESERMVDMGTPKPFRKMDSVGFADVQSEDELYDFDMDMDPPNWQQLVSREVLMGLKPYEIKRQEVINELFYTERAHVRTLKVLHNVFYQRVTREGILNSSDKRKIFSNLEDILGLHVALNDQMKAVRKRNETSSLSKFGLLCFLAQFSGPAEEKLKHATATFCSNQPFALEVIKSRQKKDSRFQTFVQDAESNPLCRRLQLKDIIPTEMQRLTKYPLLLDNIAKYTELPEEKEKVKKAADHCRQILNHVNQAVKESENKQHLEDYQRRLDLSPLKQSEDPMMDEFRNLDLTKRKMLHEGPLTWKVNRDKTIDLYTLLLEDILVLLQKQDDKLVLKCHSKILASTADSKHTFSPIIKLNTVLVRQVATDNKAFFVISMSENGAHIYELVAQTVSEKNVWQDLIAQMAGTVKMGNTRRVIPLPQSGPGEEEREEEEQQKLKEQHDIPASSLQSPDKDLGLESPLILNAQSSSLIMSEKSKVESLLASERQFDKVQQADLTLKGSSACYEHTTTSLSSASEGQWALDALRNLGLLKQLLVQQLGFSEKGTLEDRQRFPRFRTVSQEAQTESGNEPGLQHPENNKFHQPGTDRALPRTGTNESTASYGLRTSAESPASGDAMQLIERDPRSSSNLAIDRMSMNLEISATELEGVGADESGEHFFDAREAHSDENPSESELMERKEEEDVQIRISGNYLILDGYGTVQESSTDEEISSLVLQCTAGGRASLDSAQQQPLSPRDTQSDGGSSPFAEEMMASRWGAVEESCSFVASPHFSIESRVQMMQYIQKIEDDLEKLKEVEEDYTILRRQGLAGSASTGEHS</sequence>
<evidence type="ECO:0000256" key="10">
    <source>
        <dbReference type="ARBA" id="ARBA00054673"/>
    </source>
</evidence>
<dbReference type="InterPro" id="IPR036305">
    <property type="entry name" value="RGS_sf"/>
</dbReference>
<feature type="compositionally biased region" description="Polar residues" evidence="14">
    <location>
        <begin position="286"/>
        <end position="299"/>
    </location>
</feature>
<feature type="region of interest" description="Disordered" evidence="14">
    <location>
        <begin position="1"/>
        <end position="54"/>
    </location>
</feature>
<keyword evidence="4" id="KW-0963">Cytoplasm</keyword>
<evidence type="ECO:0000256" key="14">
    <source>
        <dbReference type="SAM" id="MobiDB-lite"/>
    </source>
</evidence>
<dbReference type="InterPro" id="IPR044926">
    <property type="entry name" value="RGS_subdomain_2"/>
</dbReference>